<dbReference type="EnsemblBacteria" id="AAK75248">
    <property type="protein sequence ID" value="AAK75248"/>
    <property type="gene ID" value="SP_1138"/>
</dbReference>
<dbReference type="KEGG" id="spn:SP_1138"/>
<evidence type="ECO:0000313" key="1">
    <source>
        <dbReference type="EMBL" id="AAK75248.1"/>
    </source>
</evidence>
<evidence type="ECO:0000313" key="2">
    <source>
        <dbReference type="Proteomes" id="UP000000585"/>
    </source>
</evidence>
<organism evidence="1 2">
    <name type="scientific">Streptococcus pneumoniae serotype 4 (strain ATCC BAA-334 / TIGR4)</name>
    <dbReference type="NCBI Taxonomy" id="170187"/>
    <lineage>
        <taxon>Bacteria</taxon>
        <taxon>Bacillati</taxon>
        <taxon>Bacillota</taxon>
        <taxon>Bacilli</taxon>
        <taxon>Lactobacillales</taxon>
        <taxon>Streptococcaceae</taxon>
        <taxon>Streptococcus</taxon>
    </lineage>
</organism>
<dbReference type="EMBL" id="AE005672">
    <property type="protein sequence ID" value="AAK75248.1"/>
    <property type="molecule type" value="Genomic_DNA"/>
</dbReference>
<dbReference type="AlphaFoldDB" id="A0A0H2UQ03"/>
<gene>
    <name evidence="1" type="ordered locus">SP_1138</name>
</gene>
<dbReference type="Proteomes" id="UP000000585">
    <property type="component" value="Chromosome"/>
</dbReference>
<protein>
    <submittedName>
        <fullName evidence="1">Uncharacterized protein</fullName>
    </submittedName>
</protein>
<sequence>MVSLPHLVYMVVESMAITSQRAISHPMKSVYFCLGL</sequence>
<dbReference type="PaxDb" id="170187-SP_1138"/>
<proteinExistence type="predicted"/>
<reference evidence="1 2" key="1">
    <citation type="journal article" date="2001" name="Science">
        <title>Complete genome sequence of a virulent isolate of Streptococcus pneumoniae.</title>
        <authorList>
            <person name="Tettelin H."/>
            <person name="Nelson K.E."/>
            <person name="Paulsen I.T."/>
            <person name="Eisen J.A."/>
            <person name="Read T.D."/>
            <person name="Peterson S."/>
            <person name="Heidelberg J."/>
            <person name="DeBoy R.T."/>
            <person name="Haft D.H."/>
            <person name="Dodson R.J."/>
            <person name="Durkin A.S."/>
            <person name="Gwinn M."/>
            <person name="Kolonay J.F."/>
            <person name="Nelson W.C."/>
            <person name="Peterson J.D."/>
            <person name="Umayam L.A."/>
            <person name="White O."/>
            <person name="Salzberg S.L."/>
            <person name="Lewis M.R."/>
            <person name="Radune D."/>
            <person name="Holtzapple E."/>
            <person name="Khouri H."/>
            <person name="Wolf A.M."/>
            <person name="Utterback T.R."/>
            <person name="Hansen C.L."/>
            <person name="McDonald L.A."/>
            <person name="Feldblyum T.V."/>
            <person name="Angiuoli S."/>
            <person name="Dickinson T."/>
            <person name="Hickey E.K."/>
            <person name="Holt I.E."/>
            <person name="Loftus B.J."/>
            <person name="Yang F."/>
            <person name="Smith H.O."/>
            <person name="Venter J.C."/>
            <person name="Dougherty B.A."/>
            <person name="Morrison D.A."/>
            <person name="Hollingshead S.K."/>
            <person name="Fraser C.M."/>
        </authorList>
    </citation>
    <scope>NUCLEOTIDE SEQUENCE [LARGE SCALE GENOMIC DNA]</scope>
    <source>
        <strain evidence="2">ATCC BAA-334 / TIGR4</strain>
    </source>
</reference>
<keyword evidence="2" id="KW-1185">Reference proteome</keyword>
<name>A0A0H2UQ03_STRPN</name>
<accession>A0A0H2UQ03</accession>